<evidence type="ECO:0000313" key="2">
    <source>
        <dbReference type="Proteomes" id="UP001163324"/>
    </source>
</evidence>
<accession>A0ACC0UYK1</accession>
<reference evidence="1" key="1">
    <citation type="submission" date="2022-10" db="EMBL/GenBank/DDBJ databases">
        <title>Complete Genome of Trichothecium roseum strain YXFP-22015, a Plant Pathogen Isolated from Citrus.</title>
        <authorList>
            <person name="Wang Y."/>
            <person name="Zhu L."/>
        </authorList>
    </citation>
    <scope>NUCLEOTIDE SEQUENCE</scope>
    <source>
        <strain evidence="1">YXFP-22015</strain>
    </source>
</reference>
<dbReference type="Proteomes" id="UP001163324">
    <property type="component" value="Chromosome 5"/>
</dbReference>
<sequence>MSHNLLLPVSGASLGLVALVSIPVLGAITRQVRNGAPKDNFYEDRDGKSTPESMAAFSNKRPKSIGFLFAVIGLGTSIAFSVLETINRRQHNVFLPNWLTTASWVLILLQATINLSIHKPLEAYGVGTYTSFSALATAVSVVLQAFDYGARIHQINPAFICRLVNVAAVLIVCIVNLLIPRRPDVYFRGAIVDRQWTVCWLSRLTWSWPRPLMDLGAKKLDLQDNDIPQPDSVLRTEEVMADWKNTNYQGRLLWALFWVYRKRIILQSCVTILRSILGVGPFYVMLSLINALELRGGGGNPTNELWGLVIALTLFTMGEQWLDSWNNWHSINFISQPMRAQLSALVYEKSLRRKDVKSADANLPEVKPEAEAEAEDGQDAPDTIIADNHGAVDGDETERNTIGDTDGETPATTDDKSKKDTPISSSDSSVLKSRQAVVNLVGVDTRRISQFAAMQFLIISSVGKLIVYSAFLIMLIGWIPFGCGVVAWALVIPVNTYFSKRYLRLATELMKLRDEKLAIVNEALLGIRQIKFAALEKQWEKRILDKREEELEKTWGVFLGDTVLFALWVISPILLAAASLASYALLNGGLSAGVAFTAISIFKALEVTLGFLPEILSTGFDTIVSVDRIDTYLKGPELTNVLSEGPDVAFENATVAWPVDDETPEESRFLLRNLNITFPRGELSVVSGKTGTGKSLVLSSLLGETDVLEGSISVPSTVPLLERNDANAHPGNWIVPGSVAYVAQTPWLEGASVKDNITFGLPLIESRYKTVLEVCALKKDIETLTDGDETMLGANGINLSGGQKWRVSLARAIYSRAEILIMDDIFSAVDAHVGRQIFEKCIGGDICKGRTRILVTHHLGLVQPLTKFVVDLGEGKVNFSGITEDLIQEGKLEETKRPEQAPTATSQDDSAEPSTAVASEESSDAGNGDKPPKKDSAAAKFVQDETRETGFVKSRVYSSYMRDTGGWMFWLVCAIFYIGFEAGNLSRAWWVRIWTGSRSASAGAAGLSSGQHNYSYGFALQDTTFHAAAGRDAYRSQTDGNNELGFYLWIYIALSCGMCAMGAARFWWSFLMSIRASRIMFRRILAQIMRTPLRWLDTVPVGRILNRLTSDFEVIDQRLTIDLGMLFWHVLSLGGVCVAGLLVSVYILPLAFVLVIAAGFVGKRYLDGARPLKRLESTSKSPVFEHFNVTLAGISTVRAFQKTTTFIDRMYKDLDLWDCVGTCMYNSNRWLAFRMALVGSSFTSLMGVVVILSPRVDAAMAGFTISFALDFSMNMLLAVRNYSSLELDMNSAERIVEYSEIATEDQGGEKPPAAWPTSGTMEIEDLEVSYAPELSPVLKGVSFIVKDNERIGVVGRTGAGKSSLTLALFRFLEARAGTIRIDGIDVSKIDLHSLRSRLAIIPQDPVLFSGTIRSNLDPFDERTDEELHECLERVHLLSSEPGTPANELSEFDAAGPQNTNIFHDLSSPVSESGGNLSQGQRQLLCLARAIVSRPKIMVLDEATSAVDMATDHLIQRSIREEFTNSTLLVIAHRLSTIADFDRILVLNEGTVAEFGTPRELWETKDSIFREMCDSSGEREKLEDTIFGR</sequence>
<keyword evidence="2" id="KW-1185">Reference proteome</keyword>
<organism evidence="1 2">
    <name type="scientific">Trichothecium roseum</name>
    <dbReference type="NCBI Taxonomy" id="47278"/>
    <lineage>
        <taxon>Eukaryota</taxon>
        <taxon>Fungi</taxon>
        <taxon>Dikarya</taxon>
        <taxon>Ascomycota</taxon>
        <taxon>Pezizomycotina</taxon>
        <taxon>Sordariomycetes</taxon>
        <taxon>Hypocreomycetidae</taxon>
        <taxon>Hypocreales</taxon>
        <taxon>Hypocreales incertae sedis</taxon>
        <taxon>Trichothecium</taxon>
    </lineage>
</organism>
<dbReference type="EMBL" id="CM047944">
    <property type="protein sequence ID" value="KAI9899181.1"/>
    <property type="molecule type" value="Genomic_DNA"/>
</dbReference>
<protein>
    <submittedName>
        <fullName evidence="1">Uncharacterized protein</fullName>
    </submittedName>
</protein>
<proteinExistence type="predicted"/>
<evidence type="ECO:0000313" key="1">
    <source>
        <dbReference type="EMBL" id="KAI9899181.1"/>
    </source>
</evidence>
<gene>
    <name evidence="1" type="ORF">N3K66_005642</name>
</gene>
<comment type="caution">
    <text evidence="1">The sequence shown here is derived from an EMBL/GenBank/DDBJ whole genome shotgun (WGS) entry which is preliminary data.</text>
</comment>
<name>A0ACC0UYK1_9HYPO</name>